<dbReference type="InterPro" id="IPR010559">
    <property type="entry name" value="Sig_transdc_His_kin_internal"/>
</dbReference>
<dbReference type="PANTHER" id="PTHR34220:SF7">
    <property type="entry name" value="SENSOR HISTIDINE KINASE YPDA"/>
    <property type="match status" value="1"/>
</dbReference>
<dbReference type="RefSeq" id="WP_309936660.1">
    <property type="nucleotide sequence ID" value="NZ_AP025305.1"/>
</dbReference>
<dbReference type="EMBL" id="JAVDQD010000001">
    <property type="protein sequence ID" value="MDR6237214.1"/>
    <property type="molecule type" value="Genomic_DNA"/>
</dbReference>
<dbReference type="PANTHER" id="PTHR34220">
    <property type="entry name" value="SENSOR HISTIDINE KINASE YPDA"/>
    <property type="match status" value="1"/>
</dbReference>
<dbReference type="InterPro" id="IPR036890">
    <property type="entry name" value="HATPase_C_sf"/>
</dbReference>
<feature type="transmembrane region" description="Helical" evidence="1">
    <location>
        <begin position="110"/>
        <end position="133"/>
    </location>
</feature>
<evidence type="ECO:0000256" key="1">
    <source>
        <dbReference type="SAM" id="Phobius"/>
    </source>
</evidence>
<dbReference type="GO" id="GO:0000155">
    <property type="term" value="F:phosphorelay sensor kinase activity"/>
    <property type="evidence" value="ECO:0007669"/>
    <property type="project" value="InterPro"/>
</dbReference>
<keyword evidence="4" id="KW-1185">Reference proteome</keyword>
<dbReference type="GO" id="GO:0016020">
    <property type="term" value="C:membrane"/>
    <property type="evidence" value="ECO:0007669"/>
    <property type="project" value="InterPro"/>
</dbReference>
<dbReference type="Proteomes" id="UP001185092">
    <property type="component" value="Unassembled WGS sequence"/>
</dbReference>
<feature type="transmembrane region" description="Helical" evidence="1">
    <location>
        <begin position="12"/>
        <end position="32"/>
    </location>
</feature>
<comment type="caution">
    <text evidence="3">The sequence shown here is derived from an EMBL/GenBank/DDBJ whole genome shotgun (WGS) entry which is preliminary data.</text>
</comment>
<feature type="transmembrane region" description="Helical" evidence="1">
    <location>
        <begin position="38"/>
        <end position="57"/>
    </location>
</feature>
<keyword evidence="1" id="KW-0812">Transmembrane</keyword>
<keyword evidence="3" id="KW-0418">Kinase</keyword>
<protein>
    <submittedName>
        <fullName evidence="3">Sensor histidine kinase YesM</fullName>
    </submittedName>
</protein>
<keyword evidence="1" id="KW-0472">Membrane</keyword>
<gene>
    <name evidence="3" type="ORF">HNQ88_000190</name>
</gene>
<sequence>MNRNTIYWSLQLFGWGAYALLIIFFTMLAAGRLQSSEIVNLFLTTSFFIISTHVYRLCFRRMKWMSWSIVKLVLIVLLSMLGLSVISYFFVEGIASLLLGELTAFFSDPFVYIGVIFTNMLFYLLWMLFYLSFHYFERYSTSLKYEAAVKEFELNRLKSQLNPHFIFNALNSTRALIDEDPKKAKDSVTQLSNILRSTLVMSKKKLINFSDELKTVIDYLALEKIRYEERLSVEYDINEDTSRFMIPPLMIQTLVENSIKHGISTLPSGGRVCIKAYVQNDKLFVEIGNDGFFLYQENNDPTKHGISNTLQRLNLIYGDDANFEIKNIGETWVVAKLEIPQKI</sequence>
<evidence type="ECO:0000313" key="3">
    <source>
        <dbReference type="EMBL" id="MDR6237214.1"/>
    </source>
</evidence>
<evidence type="ECO:0000259" key="2">
    <source>
        <dbReference type="Pfam" id="PF06580"/>
    </source>
</evidence>
<dbReference type="InterPro" id="IPR050640">
    <property type="entry name" value="Bact_2-comp_sensor_kinase"/>
</dbReference>
<evidence type="ECO:0000313" key="4">
    <source>
        <dbReference type="Proteomes" id="UP001185092"/>
    </source>
</evidence>
<accession>A0AAE3XLM3</accession>
<dbReference type="Gene3D" id="3.30.565.10">
    <property type="entry name" value="Histidine kinase-like ATPase, C-terminal domain"/>
    <property type="match status" value="1"/>
</dbReference>
<keyword evidence="3" id="KW-0808">Transferase</keyword>
<organism evidence="3 4">
    <name type="scientific">Aureibacter tunicatorum</name>
    <dbReference type="NCBI Taxonomy" id="866807"/>
    <lineage>
        <taxon>Bacteria</taxon>
        <taxon>Pseudomonadati</taxon>
        <taxon>Bacteroidota</taxon>
        <taxon>Cytophagia</taxon>
        <taxon>Cytophagales</taxon>
        <taxon>Persicobacteraceae</taxon>
        <taxon>Aureibacter</taxon>
    </lineage>
</organism>
<feature type="transmembrane region" description="Helical" evidence="1">
    <location>
        <begin position="69"/>
        <end position="90"/>
    </location>
</feature>
<reference evidence="3" key="1">
    <citation type="submission" date="2023-07" db="EMBL/GenBank/DDBJ databases">
        <title>Genomic Encyclopedia of Type Strains, Phase IV (KMG-IV): sequencing the most valuable type-strain genomes for metagenomic binning, comparative biology and taxonomic classification.</title>
        <authorList>
            <person name="Goeker M."/>
        </authorList>
    </citation>
    <scope>NUCLEOTIDE SEQUENCE</scope>
    <source>
        <strain evidence="3">DSM 26174</strain>
    </source>
</reference>
<dbReference type="AlphaFoldDB" id="A0AAE3XLM3"/>
<feature type="domain" description="Signal transduction histidine kinase internal region" evidence="2">
    <location>
        <begin position="153"/>
        <end position="231"/>
    </location>
</feature>
<name>A0AAE3XLM3_9BACT</name>
<dbReference type="SUPFAM" id="SSF55874">
    <property type="entry name" value="ATPase domain of HSP90 chaperone/DNA topoisomerase II/histidine kinase"/>
    <property type="match status" value="1"/>
</dbReference>
<proteinExistence type="predicted"/>
<keyword evidence="1" id="KW-1133">Transmembrane helix</keyword>
<dbReference type="Pfam" id="PF06580">
    <property type="entry name" value="His_kinase"/>
    <property type="match status" value="1"/>
</dbReference>